<evidence type="ECO:0000256" key="1">
    <source>
        <dbReference type="ARBA" id="ARBA00004613"/>
    </source>
</evidence>
<name>A0A0S1MKA6_PHAPC</name>
<dbReference type="InterPro" id="IPR036908">
    <property type="entry name" value="RlpA-like_sf"/>
</dbReference>
<evidence type="ECO:0000256" key="5">
    <source>
        <dbReference type="SAM" id="MobiDB-lite"/>
    </source>
</evidence>
<proteinExistence type="evidence at transcript level"/>
<accession>A0A0S1MKA6</accession>
<feature type="region of interest" description="Disordered" evidence="5">
    <location>
        <begin position="173"/>
        <end position="192"/>
    </location>
</feature>
<dbReference type="GO" id="GO:0005576">
    <property type="term" value="C:extracellular region"/>
    <property type="evidence" value="ECO:0007669"/>
    <property type="project" value="UniProtKB-SubCell"/>
</dbReference>
<dbReference type="EMBL" id="KT247100">
    <property type="protein sequence ID" value="ALL41189.1"/>
    <property type="molecule type" value="mRNA"/>
</dbReference>
<reference evidence="7" key="1">
    <citation type="submission" date="2015-07" db="EMBL/GenBank/DDBJ databases">
        <title>Elucidating the P. pachyrhizi secretome and potential effectors.</title>
        <authorList>
            <person name="de Carvalho M.C.C.G."/>
            <person name="Nascimento L.C."/>
            <person name="Darben L.M."/>
            <person name="Polizel-Podanosqui A.M."/>
            <person name="Lopes-Caitar V.S."/>
            <person name="Rocha C.S."/>
            <person name="Qi M."/>
            <person name="Carazolle M."/>
            <person name="Kuwahara M.K."/>
            <person name="Pereira G.A.G."/>
            <person name="Abdelnoor R.V."/>
            <person name="Whitham S.A."/>
            <person name="Marcelino-Guimaraes F.C."/>
        </authorList>
    </citation>
    <scope>NUCLEOTIDE SEQUENCE</scope>
</reference>
<dbReference type="CDD" id="cd22191">
    <property type="entry name" value="DPBB_RlpA_EXP_N-like"/>
    <property type="match status" value="1"/>
</dbReference>
<feature type="chain" id="PRO_5006589292" description="RlpA-like protein double-psi beta-barrel domain-containing protein" evidence="6">
    <location>
        <begin position="25"/>
        <end position="420"/>
    </location>
</feature>
<evidence type="ECO:0008006" key="8">
    <source>
        <dbReference type="Google" id="ProtNLM"/>
    </source>
</evidence>
<dbReference type="SUPFAM" id="SSF50685">
    <property type="entry name" value="Barwin-like endoglucanases"/>
    <property type="match status" value="1"/>
</dbReference>
<keyword evidence="3" id="KW-0964">Secreted</keyword>
<comment type="subcellular location">
    <subcellularLocation>
        <location evidence="1">Secreted</location>
    </subcellularLocation>
</comment>
<organism evidence="7">
    <name type="scientific">Phakopsora pachyrhizi</name>
    <name type="common">Asian soybean rust disease fungus</name>
    <dbReference type="NCBI Taxonomy" id="170000"/>
    <lineage>
        <taxon>Eukaryota</taxon>
        <taxon>Fungi</taxon>
        <taxon>Dikarya</taxon>
        <taxon>Basidiomycota</taxon>
        <taxon>Pucciniomycotina</taxon>
        <taxon>Pucciniomycetes</taxon>
        <taxon>Pucciniales</taxon>
        <taxon>Phakopsoraceae</taxon>
        <taxon>Phakopsora</taxon>
    </lineage>
</organism>
<dbReference type="Pfam" id="PF24300">
    <property type="entry name" value="KWL1"/>
    <property type="match status" value="1"/>
</dbReference>
<feature type="compositionally biased region" description="Low complexity" evidence="5">
    <location>
        <begin position="289"/>
        <end position="307"/>
    </location>
</feature>
<dbReference type="PANTHER" id="PTHR31836">
    <property type="match status" value="1"/>
</dbReference>
<dbReference type="InterPro" id="IPR039271">
    <property type="entry name" value="Kiwellin-like"/>
</dbReference>
<dbReference type="Gene3D" id="2.40.40.10">
    <property type="entry name" value="RlpA-like domain"/>
    <property type="match status" value="1"/>
</dbReference>
<dbReference type="InterPro" id="IPR051477">
    <property type="entry name" value="Expansin_CellWall"/>
</dbReference>
<dbReference type="PANTHER" id="PTHR31836:SF25">
    <property type="entry name" value="RLPA-LIKE PROTEIN DOUBLE-PSI BETA-BARREL DOMAIN-CONTAINING PROTEIN"/>
    <property type="match status" value="1"/>
</dbReference>
<protein>
    <recommendedName>
        <fullName evidence="8">RlpA-like protein double-psi beta-barrel domain-containing protein</fullName>
    </recommendedName>
</protein>
<sequence>MQSLLLVQVIFSSLFFAAVFESQASSIPHSARLHRRFTFVSKATPSNWSTNSLEDYDQYHFRFLSIGCHKKRDQEDFFKECCHPRQKNETLENIPVECQLDPQSMVKAQEYILNSTLGKGEVESGIGRPVYVPKDSIKVLQPEKGRNSTQPPTKKQLDEILKVQAKIEKFNSTLSHTDASNSPASDNEAINGDTHADHITATSKNLSIKQVNTKEDNSYNDIDAKAQADADYAAKAKADSDAALKAKADEETASKAAEAAKAKTDADAALRAKADADAASKAKSEADVAKAQSESSSSNSDTSNSATASNALSSVLHAYGTNGDSKGTFFYQGGAAGACGTVNSDSTPLVALPTSMYEGGKHCGKSVMIKNTANGKTVQAKVMDMCPGCPTATSLDLSVGAYDQIGDQATGVLPIVWGFM</sequence>
<dbReference type="AlphaFoldDB" id="A0A0S1MKA6"/>
<evidence type="ECO:0000256" key="3">
    <source>
        <dbReference type="ARBA" id="ARBA00022525"/>
    </source>
</evidence>
<keyword evidence="4 6" id="KW-0732">Signal</keyword>
<evidence type="ECO:0000256" key="2">
    <source>
        <dbReference type="ARBA" id="ARBA00005592"/>
    </source>
</evidence>
<feature type="compositionally biased region" description="Basic and acidic residues" evidence="5">
    <location>
        <begin position="279"/>
        <end position="288"/>
    </location>
</feature>
<evidence type="ECO:0000256" key="6">
    <source>
        <dbReference type="SAM" id="SignalP"/>
    </source>
</evidence>
<feature type="region of interest" description="Disordered" evidence="5">
    <location>
        <begin position="279"/>
        <end position="307"/>
    </location>
</feature>
<evidence type="ECO:0000256" key="4">
    <source>
        <dbReference type="ARBA" id="ARBA00022729"/>
    </source>
</evidence>
<feature type="compositionally biased region" description="Polar residues" evidence="5">
    <location>
        <begin position="173"/>
        <end position="185"/>
    </location>
</feature>
<feature type="signal peptide" evidence="6">
    <location>
        <begin position="1"/>
        <end position="24"/>
    </location>
</feature>
<evidence type="ECO:0000313" key="7">
    <source>
        <dbReference type="EMBL" id="ALL41189.1"/>
    </source>
</evidence>
<comment type="similarity">
    <text evidence="2">Belongs to the kiwellin family.</text>
</comment>